<keyword evidence="3 6" id="KW-0812">Transmembrane</keyword>
<comment type="subcellular location">
    <subcellularLocation>
        <location evidence="1">Cell membrane</location>
        <topology evidence="1">Multi-pass membrane protein</topology>
    </subcellularLocation>
</comment>
<feature type="domain" description="MacB-like periplasmic core" evidence="8">
    <location>
        <begin position="1"/>
        <end position="174"/>
    </location>
</feature>
<evidence type="ECO:0000256" key="2">
    <source>
        <dbReference type="ARBA" id="ARBA00022475"/>
    </source>
</evidence>
<evidence type="ECO:0000256" key="5">
    <source>
        <dbReference type="ARBA" id="ARBA00023136"/>
    </source>
</evidence>
<evidence type="ECO:0000256" key="6">
    <source>
        <dbReference type="SAM" id="Phobius"/>
    </source>
</evidence>
<name>A0A7S7M0Y4_9BACT</name>
<dbReference type="InterPro" id="IPR051125">
    <property type="entry name" value="ABC-4/HrtB_transporter"/>
</dbReference>
<dbReference type="PANTHER" id="PTHR43738:SF3">
    <property type="entry name" value="ABC TRANSPORTER PERMEASE"/>
    <property type="match status" value="1"/>
</dbReference>
<feature type="domain" description="ABC3 transporter permease C-terminal" evidence="7">
    <location>
        <begin position="206"/>
        <end position="323"/>
    </location>
</feature>
<organism evidence="9 10">
    <name type="scientific">Candidatus Sulfurimonas marisnigri</name>
    <dbReference type="NCBI Taxonomy" id="2740405"/>
    <lineage>
        <taxon>Bacteria</taxon>
        <taxon>Pseudomonadati</taxon>
        <taxon>Campylobacterota</taxon>
        <taxon>Epsilonproteobacteria</taxon>
        <taxon>Campylobacterales</taxon>
        <taxon>Sulfurimonadaceae</taxon>
        <taxon>Sulfurimonas</taxon>
    </lineage>
</organism>
<evidence type="ECO:0000256" key="1">
    <source>
        <dbReference type="ARBA" id="ARBA00004651"/>
    </source>
</evidence>
<evidence type="ECO:0000313" key="9">
    <source>
        <dbReference type="EMBL" id="QOY54573.1"/>
    </source>
</evidence>
<evidence type="ECO:0000256" key="3">
    <source>
        <dbReference type="ARBA" id="ARBA00022692"/>
    </source>
</evidence>
<dbReference type="InterPro" id="IPR003838">
    <property type="entry name" value="ABC3_permease_C"/>
</dbReference>
<keyword evidence="4 6" id="KW-1133">Transmembrane helix</keyword>
<dbReference type="GO" id="GO:0005886">
    <property type="term" value="C:plasma membrane"/>
    <property type="evidence" value="ECO:0007669"/>
    <property type="project" value="UniProtKB-SubCell"/>
</dbReference>
<feature type="transmembrane region" description="Helical" evidence="6">
    <location>
        <begin position="251"/>
        <end position="277"/>
    </location>
</feature>
<feature type="transmembrane region" description="Helical" evidence="6">
    <location>
        <begin position="205"/>
        <end position="230"/>
    </location>
</feature>
<evidence type="ECO:0000256" key="4">
    <source>
        <dbReference type="ARBA" id="ARBA00022989"/>
    </source>
</evidence>
<protein>
    <submittedName>
        <fullName evidence="9">ABC transporter permease</fullName>
    </submittedName>
</protein>
<feature type="transmembrane region" description="Helical" evidence="6">
    <location>
        <begin position="297"/>
        <end position="318"/>
    </location>
</feature>
<dbReference type="Proteomes" id="UP000593836">
    <property type="component" value="Chromosome"/>
</dbReference>
<proteinExistence type="predicted"/>
<dbReference type="Pfam" id="PF12704">
    <property type="entry name" value="MacB_PCD"/>
    <property type="match status" value="1"/>
</dbReference>
<dbReference type="InterPro" id="IPR025857">
    <property type="entry name" value="MacB_PCD"/>
</dbReference>
<dbReference type="PANTHER" id="PTHR43738">
    <property type="entry name" value="ABC TRANSPORTER, MEMBRANE PROTEIN"/>
    <property type="match status" value="1"/>
</dbReference>
<reference evidence="9 10" key="1">
    <citation type="submission" date="2020-05" db="EMBL/GenBank/DDBJ databases">
        <title>Sulfurimonas marisnigri, sp. nov., and Sulfurimonas baltica, sp. nov., manganese oxide reducing chemolithoautotrophs of the class Epsilonproteobacteria isolated from the pelagic redoxclines of the Black and Baltic Seas and emended description of the genus Sulfurimonas.</title>
        <authorList>
            <person name="Henkel J.V."/>
            <person name="Laudan C."/>
            <person name="Werner J."/>
            <person name="Neu T."/>
            <person name="Plewe S."/>
            <person name="Sproer C."/>
            <person name="Bunk B."/>
            <person name="Schulz-Vogt H.N."/>
        </authorList>
    </citation>
    <scope>NUCLEOTIDE SEQUENCE [LARGE SCALE GENOMIC DNA]</scope>
    <source>
        <strain evidence="9 10">SoZ1</strain>
    </source>
</reference>
<evidence type="ECO:0000259" key="8">
    <source>
        <dbReference type="Pfam" id="PF12704"/>
    </source>
</evidence>
<evidence type="ECO:0000313" key="10">
    <source>
        <dbReference type="Proteomes" id="UP000593836"/>
    </source>
</evidence>
<keyword evidence="2" id="KW-1003">Cell membrane</keyword>
<gene>
    <name evidence="9" type="ORF">HUE87_12035</name>
</gene>
<keyword evidence="10" id="KW-1185">Reference proteome</keyword>
<accession>A0A7S7M0Y4</accession>
<evidence type="ECO:0000259" key="7">
    <source>
        <dbReference type="Pfam" id="PF02687"/>
    </source>
</evidence>
<keyword evidence="5 6" id="KW-0472">Membrane</keyword>
<dbReference type="Pfam" id="PF02687">
    <property type="entry name" value="FtsX"/>
    <property type="match status" value="1"/>
</dbReference>
<sequence length="332" mass="36254">MAIFLITSVSQGIIGMFSTMIKTDGDIIITQKGISDTFFSNVNITLLDKINKRQSVKSSYAMIVGASPVGHIPIAGIYGTTKNHFGHYKLSKGKYPQSGEVMLGGNIAKQFTTPSVKIGNKRFIVSGTYNSDVGFEEGGLVMNIEDAGELFNRSASYLIVSSSSPDKIDEILKSVSVLDSDVEVKTTKSFIKEYNQFKIIENSSFVISTLAFTMGLMGIASVMSMIVNSRKEEFGIMRAIGKSRLFIIKNLFFETIIMSMSAYIFALIFSLIILEIIPHIEMLQGYVNGSLSISTALYVLVSTLFMALIGSLIPAWIASKTDPILLINQGCS</sequence>
<dbReference type="KEGG" id="smas:HUE87_12035"/>
<dbReference type="EMBL" id="CP054493">
    <property type="protein sequence ID" value="QOY54573.1"/>
    <property type="molecule type" value="Genomic_DNA"/>
</dbReference>
<dbReference type="AlphaFoldDB" id="A0A7S7M0Y4"/>